<keyword evidence="7" id="KW-1185">Reference proteome</keyword>
<dbReference type="AlphaFoldDB" id="A0A2Z6PU26"/>
<dbReference type="OrthoDB" id="10263185at2759"/>
<keyword evidence="4" id="KW-1133">Transmembrane helix</keyword>
<keyword evidence="4" id="KW-0472">Membrane</keyword>
<keyword evidence="3" id="KW-0812">Transmembrane</keyword>
<name>A0A2Z6PU26_TRISU</name>
<evidence type="ECO:0000256" key="1">
    <source>
        <dbReference type="ARBA" id="ARBA00004232"/>
    </source>
</evidence>
<dbReference type="Pfam" id="PF03914">
    <property type="entry name" value="CBF"/>
    <property type="match status" value="1"/>
</dbReference>
<dbReference type="GO" id="GO:0032040">
    <property type="term" value="C:small-subunit processome"/>
    <property type="evidence" value="ECO:0007669"/>
    <property type="project" value="TreeGrafter"/>
</dbReference>
<comment type="similarity">
    <text evidence="2">Belongs to the CBF/MAK21 family.</text>
</comment>
<dbReference type="EMBL" id="DF975061">
    <property type="protein sequence ID" value="GAU51289.1"/>
    <property type="molecule type" value="Genomic_DNA"/>
</dbReference>
<dbReference type="Proteomes" id="UP000242715">
    <property type="component" value="Unassembled WGS sequence"/>
</dbReference>
<sequence length="519" mass="58078">MATPSKKNKKNKPTKQYGVAELKTLGKELLSSAEKINNLPILLTYVSPSSPPQHVLESLLSLHSYFLPLLPQLPSSTATASDGDGDQSEFIYLTWIRSKFDEFLKSLIDVLVSDKSDETLKEVVLDTLMEFVKVANGGAFHSSLYNRVLSSIIHISTGPAEFLIDLLTSKYFKYIDVRYFTFISLEKLTRNLEGKDVSDDKTASADGTDESQSCSNIESVIRNMYYTISHVPPPEKSDDTSDFEMWSVSDVDADDKQLKSKKRNNNVLSAARLAKKMKLKFTKAWIAYLRLPLPLDVYKEVLVNLHQAVFPHLSNPIMLCDFLTRSYDVGGVVSVMALNSLFVLMMDHGLEYPNFYEKLYALLVPSIFMAKHRARFFELLDSCLKSNLLPAYLAASFAKKLSRLLLSVPPSGGLVITALVHNILRRHPSVNCLVHREDINEDSDHKTDEVNASNLDNAQTGATACQKSGIDHFNIEESDPMKSGAMSKYGASLVNVILWRDATWLTPDNENLWAGLNMT</sequence>
<proteinExistence type="inferred from homology"/>
<protein>
    <recommendedName>
        <fullName evidence="5">CCAAT-binding factor domain-containing protein</fullName>
    </recommendedName>
</protein>
<dbReference type="GO" id="GO:0030692">
    <property type="term" value="C:Noc4p-Nop14p complex"/>
    <property type="evidence" value="ECO:0007669"/>
    <property type="project" value="TreeGrafter"/>
</dbReference>
<dbReference type="GO" id="GO:0031965">
    <property type="term" value="C:nuclear membrane"/>
    <property type="evidence" value="ECO:0007669"/>
    <property type="project" value="UniProtKB-SubCell"/>
</dbReference>
<evidence type="ECO:0000313" key="6">
    <source>
        <dbReference type="EMBL" id="GAU51289.1"/>
    </source>
</evidence>
<dbReference type="InterPro" id="IPR016024">
    <property type="entry name" value="ARM-type_fold"/>
</dbReference>
<organism evidence="6 7">
    <name type="scientific">Trifolium subterraneum</name>
    <name type="common">Subterranean clover</name>
    <dbReference type="NCBI Taxonomy" id="3900"/>
    <lineage>
        <taxon>Eukaryota</taxon>
        <taxon>Viridiplantae</taxon>
        <taxon>Streptophyta</taxon>
        <taxon>Embryophyta</taxon>
        <taxon>Tracheophyta</taxon>
        <taxon>Spermatophyta</taxon>
        <taxon>Magnoliopsida</taxon>
        <taxon>eudicotyledons</taxon>
        <taxon>Gunneridae</taxon>
        <taxon>Pentapetalae</taxon>
        <taxon>rosids</taxon>
        <taxon>fabids</taxon>
        <taxon>Fabales</taxon>
        <taxon>Fabaceae</taxon>
        <taxon>Papilionoideae</taxon>
        <taxon>50 kb inversion clade</taxon>
        <taxon>NPAAA clade</taxon>
        <taxon>Hologalegina</taxon>
        <taxon>IRL clade</taxon>
        <taxon>Trifolieae</taxon>
        <taxon>Trifolium</taxon>
    </lineage>
</organism>
<dbReference type="PANTHER" id="PTHR12455:SF0">
    <property type="entry name" value="NUCLEOLAR COMPLEX PROTEIN 4 HOMOLOG"/>
    <property type="match status" value="1"/>
</dbReference>
<evidence type="ECO:0000256" key="2">
    <source>
        <dbReference type="ARBA" id="ARBA00007797"/>
    </source>
</evidence>
<accession>A0A2Z6PU26</accession>
<dbReference type="InterPro" id="IPR027193">
    <property type="entry name" value="Noc4"/>
</dbReference>
<dbReference type="GO" id="GO:0042254">
    <property type="term" value="P:ribosome biogenesis"/>
    <property type="evidence" value="ECO:0007669"/>
    <property type="project" value="InterPro"/>
</dbReference>
<reference evidence="7" key="1">
    <citation type="journal article" date="2017" name="Front. Plant Sci.">
        <title>Climate Clever Clovers: New Paradigm to Reduce the Environmental Footprint of Ruminants by Breeding Low Methanogenic Forages Utilizing Haplotype Variation.</title>
        <authorList>
            <person name="Kaur P."/>
            <person name="Appels R."/>
            <person name="Bayer P.E."/>
            <person name="Keeble-Gagnere G."/>
            <person name="Wang J."/>
            <person name="Hirakawa H."/>
            <person name="Shirasawa K."/>
            <person name="Vercoe P."/>
            <person name="Stefanova K."/>
            <person name="Durmic Z."/>
            <person name="Nichols P."/>
            <person name="Revell C."/>
            <person name="Isobe S.N."/>
            <person name="Edwards D."/>
            <person name="Erskine W."/>
        </authorList>
    </citation>
    <scope>NUCLEOTIDE SEQUENCE [LARGE SCALE GENOMIC DNA]</scope>
    <source>
        <strain evidence="7">cv. Daliak</strain>
    </source>
</reference>
<comment type="subcellular location">
    <subcellularLocation>
        <location evidence="1">Nucleus membrane</location>
        <topology evidence="1">Multi-pass membrane protein</topology>
    </subcellularLocation>
</comment>
<gene>
    <name evidence="6" type="ORF">TSUD_247240</name>
</gene>
<dbReference type="PANTHER" id="PTHR12455">
    <property type="entry name" value="NUCLEOLAR COMPLEX PROTEIN 4"/>
    <property type="match status" value="1"/>
</dbReference>
<dbReference type="SUPFAM" id="SSF48371">
    <property type="entry name" value="ARM repeat"/>
    <property type="match status" value="1"/>
</dbReference>
<evidence type="ECO:0000313" key="7">
    <source>
        <dbReference type="Proteomes" id="UP000242715"/>
    </source>
</evidence>
<evidence type="ECO:0000256" key="3">
    <source>
        <dbReference type="ARBA" id="ARBA00022692"/>
    </source>
</evidence>
<feature type="domain" description="CCAAT-binding factor" evidence="5">
    <location>
        <begin position="334"/>
        <end position="487"/>
    </location>
</feature>
<dbReference type="InterPro" id="IPR005612">
    <property type="entry name" value="CCAAT-binding_factor"/>
</dbReference>
<evidence type="ECO:0000259" key="5">
    <source>
        <dbReference type="Pfam" id="PF03914"/>
    </source>
</evidence>
<evidence type="ECO:0000256" key="4">
    <source>
        <dbReference type="ARBA" id="ARBA00022989"/>
    </source>
</evidence>